<dbReference type="OrthoDB" id="9804023at2"/>
<name>A0A5C5G8C0_9RHOB</name>
<dbReference type="InterPro" id="IPR013589">
    <property type="entry name" value="Bac_transglu_N"/>
</dbReference>
<dbReference type="SMART" id="SM00460">
    <property type="entry name" value="TGc"/>
    <property type="match status" value="1"/>
</dbReference>
<evidence type="ECO:0000259" key="1">
    <source>
        <dbReference type="SMART" id="SM00460"/>
    </source>
</evidence>
<proteinExistence type="predicted"/>
<dbReference type="Proteomes" id="UP000314011">
    <property type="component" value="Unassembled WGS sequence"/>
</dbReference>
<feature type="domain" description="Transglutaminase-like" evidence="1">
    <location>
        <begin position="176"/>
        <end position="247"/>
    </location>
</feature>
<dbReference type="Pfam" id="PF01841">
    <property type="entry name" value="Transglut_core"/>
    <property type="match status" value="1"/>
</dbReference>
<accession>A0A5C5G8C0</accession>
<comment type="caution">
    <text evidence="2">The sequence shown here is derived from an EMBL/GenBank/DDBJ whole genome shotgun (WGS) entry which is preliminary data.</text>
</comment>
<gene>
    <name evidence="2" type="ORF">FHY64_17895</name>
</gene>
<sequence length="293" mass="32474">MLYDITLKITYAYETAAESGRHQLCLMPADLPGEQRVIASSLTVDPSPTEQTWHTDFFGNSWADIGYDGAVKRTEFKVRSRIERFDPDELFDVSPDMDGIERQLDTLTSVQPLSPHHFRWTSERIHRHGPLAAWAAERTAGASSAYRIAETLSNALHEEWTFDSQATMVDTPIEEAFELKRGVCQDFAHLAISALRSLGIPAGYVSGYLRTIPPKGQARLEGADAMHAWIMAWCGTDMGWVELDPTNATRAGADHIVIARGRDYADVAPVRGALRTSGKQRTSQAVDVVEIAD</sequence>
<dbReference type="EMBL" id="VFFF01000003">
    <property type="protein sequence ID" value="TNY30969.1"/>
    <property type="molecule type" value="Genomic_DNA"/>
</dbReference>
<dbReference type="InterPro" id="IPR002931">
    <property type="entry name" value="Transglutaminase-like"/>
</dbReference>
<organism evidence="2 3">
    <name type="scientific">Pelagovum pacificum</name>
    <dbReference type="NCBI Taxonomy" id="2588711"/>
    <lineage>
        <taxon>Bacteria</taxon>
        <taxon>Pseudomonadati</taxon>
        <taxon>Pseudomonadota</taxon>
        <taxon>Alphaproteobacteria</taxon>
        <taxon>Rhodobacterales</taxon>
        <taxon>Paracoccaceae</taxon>
        <taxon>Pelagovum</taxon>
    </lineage>
</organism>
<keyword evidence="3" id="KW-1185">Reference proteome</keyword>
<dbReference type="InterPro" id="IPR038765">
    <property type="entry name" value="Papain-like_cys_pep_sf"/>
</dbReference>
<reference evidence="2 3" key="1">
    <citation type="submission" date="2019-06" db="EMBL/GenBank/DDBJ databases">
        <title>Genome of new Rhodobacteraceae sp. SM1903.</title>
        <authorList>
            <person name="Ren X."/>
        </authorList>
    </citation>
    <scope>NUCLEOTIDE SEQUENCE [LARGE SCALE GENOMIC DNA]</scope>
    <source>
        <strain evidence="2 3">SM1903</strain>
    </source>
</reference>
<dbReference type="SUPFAM" id="SSF54001">
    <property type="entry name" value="Cysteine proteinases"/>
    <property type="match status" value="1"/>
</dbReference>
<dbReference type="PANTHER" id="PTHR33490">
    <property type="entry name" value="BLR5614 PROTEIN-RELATED"/>
    <property type="match status" value="1"/>
</dbReference>
<dbReference type="AlphaFoldDB" id="A0A5C5G8C0"/>
<dbReference type="Pfam" id="PF08379">
    <property type="entry name" value="Bact_transglu_N"/>
    <property type="match status" value="1"/>
</dbReference>
<evidence type="ECO:0000313" key="2">
    <source>
        <dbReference type="EMBL" id="TNY30969.1"/>
    </source>
</evidence>
<dbReference type="Gene3D" id="3.10.620.30">
    <property type="match status" value="1"/>
</dbReference>
<dbReference type="RefSeq" id="WP_140197237.1">
    <property type="nucleotide sequence ID" value="NZ_CP065915.1"/>
</dbReference>
<protein>
    <submittedName>
        <fullName evidence="2">Transglutaminase family protein</fullName>
    </submittedName>
</protein>
<evidence type="ECO:0000313" key="3">
    <source>
        <dbReference type="Proteomes" id="UP000314011"/>
    </source>
</evidence>
<dbReference type="PANTHER" id="PTHR33490:SF7">
    <property type="entry name" value="BLR2979 PROTEIN"/>
    <property type="match status" value="1"/>
</dbReference>